<name>A0A318Z9T5_9EURO</name>
<sequence length="151" mass="16518">MSGIHASPVGYSLRRNGSCFATETDCGITWFFYHACCPKGTTCASDVSVNCCCPEAKSLRIHDGCLRKRRFAWIEYGYVSCTDDVSALAAEVSLVPSLSPAQSSPGASRCSSTITTSGRNCHVTDAYDDIRLNHIVIWISEYIHTNICSKY</sequence>
<dbReference type="AlphaFoldDB" id="A0A318Z9T5"/>
<keyword evidence="2" id="KW-1185">Reference proteome</keyword>
<dbReference type="EMBL" id="KZ821246">
    <property type="protein sequence ID" value="PYH43187.1"/>
    <property type="molecule type" value="Genomic_DNA"/>
</dbReference>
<evidence type="ECO:0000313" key="2">
    <source>
        <dbReference type="Proteomes" id="UP000248349"/>
    </source>
</evidence>
<protein>
    <submittedName>
        <fullName evidence="1">Uncharacterized protein</fullName>
    </submittedName>
</protein>
<evidence type="ECO:0000313" key="1">
    <source>
        <dbReference type="EMBL" id="PYH43187.1"/>
    </source>
</evidence>
<reference evidence="1 2" key="1">
    <citation type="submission" date="2016-12" db="EMBL/GenBank/DDBJ databases">
        <title>The genomes of Aspergillus section Nigri reveals drivers in fungal speciation.</title>
        <authorList>
            <consortium name="DOE Joint Genome Institute"/>
            <person name="Vesth T.C."/>
            <person name="Nybo J."/>
            <person name="Theobald S."/>
            <person name="Brandl J."/>
            <person name="Frisvad J.C."/>
            <person name="Nielsen K.F."/>
            <person name="Lyhne E.K."/>
            <person name="Kogle M.E."/>
            <person name="Kuo A."/>
            <person name="Riley R."/>
            <person name="Clum A."/>
            <person name="Nolan M."/>
            <person name="Lipzen A."/>
            <person name="Salamov A."/>
            <person name="Henrissat B."/>
            <person name="Wiebenga A."/>
            <person name="De Vries R.P."/>
            <person name="Grigoriev I.V."/>
            <person name="Mortensen U.H."/>
            <person name="Andersen M.R."/>
            <person name="Baker S.E."/>
        </authorList>
    </citation>
    <scope>NUCLEOTIDE SEQUENCE [LARGE SCALE GENOMIC DNA]</scope>
    <source>
        <strain evidence="1 2">JOP 1030-1</strain>
    </source>
</reference>
<dbReference type="Proteomes" id="UP000248349">
    <property type="component" value="Unassembled WGS sequence"/>
</dbReference>
<proteinExistence type="predicted"/>
<dbReference type="STRING" id="1450539.A0A318Z9T5"/>
<dbReference type="GeneID" id="37080964"/>
<organism evidence="1 2">
    <name type="scientific">Aspergillus saccharolyticus JOP 1030-1</name>
    <dbReference type="NCBI Taxonomy" id="1450539"/>
    <lineage>
        <taxon>Eukaryota</taxon>
        <taxon>Fungi</taxon>
        <taxon>Dikarya</taxon>
        <taxon>Ascomycota</taxon>
        <taxon>Pezizomycotina</taxon>
        <taxon>Eurotiomycetes</taxon>
        <taxon>Eurotiomycetidae</taxon>
        <taxon>Eurotiales</taxon>
        <taxon>Aspergillaceae</taxon>
        <taxon>Aspergillus</taxon>
        <taxon>Aspergillus subgen. Circumdati</taxon>
    </lineage>
</organism>
<dbReference type="RefSeq" id="XP_025429169.1">
    <property type="nucleotide sequence ID" value="XM_025579735.1"/>
</dbReference>
<dbReference type="OrthoDB" id="4779287at2759"/>
<gene>
    <name evidence="1" type="ORF">BP01DRAFT_425168</name>
</gene>
<accession>A0A318Z9T5</accession>